<protein>
    <recommendedName>
        <fullName evidence="5">ROK family protein</fullName>
    </recommendedName>
</protein>
<evidence type="ECO:0008006" key="5">
    <source>
        <dbReference type="Google" id="ProtNLM"/>
    </source>
</evidence>
<dbReference type="Gene3D" id="3.30.420.40">
    <property type="match status" value="2"/>
</dbReference>
<dbReference type="CDD" id="cd24152">
    <property type="entry name" value="ASKHA_NBD_ROK-like"/>
    <property type="match status" value="1"/>
</dbReference>
<organism evidence="2">
    <name type="scientific">Candidatus Enterococcus dunnyi</name>
    <dbReference type="NCBI Taxonomy" id="1834192"/>
    <lineage>
        <taxon>Bacteria</taxon>
        <taxon>Bacillati</taxon>
        <taxon>Bacillota</taxon>
        <taxon>Bacilli</taxon>
        <taxon>Lactobacillales</taxon>
        <taxon>Enterococcaceae</taxon>
        <taxon>Enterococcus</taxon>
    </lineage>
</organism>
<dbReference type="PANTHER" id="PTHR18964:SF170">
    <property type="entry name" value="SUGAR KINASE"/>
    <property type="match status" value="1"/>
</dbReference>
<dbReference type="InterPro" id="IPR000600">
    <property type="entry name" value="ROK"/>
</dbReference>
<keyword evidence="4" id="KW-1185">Reference proteome</keyword>
<evidence type="ECO:0000313" key="2">
    <source>
        <dbReference type="EMBL" id="OUZ28363.1"/>
    </source>
</evidence>
<proteinExistence type="inferred from homology"/>
<reference evidence="3" key="3">
    <citation type="submission" date="2024-03" db="EMBL/GenBank/DDBJ databases">
        <title>The Genome Sequence of Enterococcus sp. DIV0238c.</title>
        <authorList>
            <consortium name="The Broad Institute Genomics Platform"/>
            <consortium name="The Broad Institute Microbial Omics Core"/>
            <consortium name="The Broad Institute Genomic Center for Infectious Diseases"/>
            <person name="Earl A."/>
            <person name="Manson A."/>
            <person name="Gilmore M."/>
            <person name="Schwartman J."/>
            <person name="Shea T."/>
            <person name="Abouelleil A."/>
            <person name="Cao P."/>
            <person name="Chapman S."/>
            <person name="Cusick C."/>
            <person name="Young S."/>
            <person name="Neafsey D."/>
            <person name="Nusbaum C."/>
            <person name="Birren B."/>
        </authorList>
    </citation>
    <scope>NUCLEOTIDE SEQUENCE</scope>
    <source>
        <strain evidence="3">9D6_DIV0238</strain>
    </source>
</reference>
<name>A0A200ITL7_9ENTE</name>
<dbReference type="RefSeq" id="WP_087642143.1">
    <property type="nucleotide sequence ID" value="NZ_CP147246.1"/>
</dbReference>
<dbReference type="EMBL" id="NIBQ01000004">
    <property type="protein sequence ID" value="OUZ28363.1"/>
    <property type="molecule type" value="Genomic_DNA"/>
</dbReference>
<reference evidence="3" key="2">
    <citation type="submission" date="2017-05" db="EMBL/GenBank/DDBJ databases">
        <authorList>
            <consortium name="The Broad Institute Genomics Platform"/>
            <consortium name="The Broad Institute Genomic Center for Infectious Diseases"/>
            <person name="Earl A."/>
            <person name="Manson A."/>
            <person name="Schwartman J."/>
            <person name="Gilmore M."/>
            <person name="Abouelleil A."/>
            <person name="Cao P."/>
            <person name="Chapman S."/>
            <person name="Cusick C."/>
            <person name="Shea T."/>
            <person name="Young S."/>
            <person name="Neafsey D."/>
            <person name="Nusbaum C."/>
            <person name="Birren B."/>
        </authorList>
    </citation>
    <scope>NUCLEOTIDE SEQUENCE</scope>
    <source>
        <strain evidence="3">9D6_DIV0238</strain>
    </source>
</reference>
<accession>A0A200ITL7</accession>
<dbReference type="EMBL" id="CP147246">
    <property type="protein sequence ID" value="WYJ94895.1"/>
    <property type="molecule type" value="Genomic_DNA"/>
</dbReference>
<comment type="similarity">
    <text evidence="1">Belongs to the ROK (NagC/XylR) family.</text>
</comment>
<dbReference type="OrthoDB" id="9795247at2"/>
<evidence type="ECO:0000313" key="4">
    <source>
        <dbReference type="Proteomes" id="UP000196151"/>
    </source>
</evidence>
<dbReference type="Pfam" id="PF00480">
    <property type="entry name" value="ROK"/>
    <property type="match status" value="1"/>
</dbReference>
<dbReference type="PANTHER" id="PTHR18964">
    <property type="entry name" value="ROK (REPRESSOR, ORF, KINASE) FAMILY"/>
    <property type="match status" value="1"/>
</dbReference>
<evidence type="ECO:0000256" key="1">
    <source>
        <dbReference type="ARBA" id="ARBA00006479"/>
    </source>
</evidence>
<dbReference type="SUPFAM" id="SSF53067">
    <property type="entry name" value="Actin-like ATPase domain"/>
    <property type="match status" value="1"/>
</dbReference>
<sequence>MNLLAFDIGGSSVKYGLWKNEKLAEQDSFPLPKDWVEMKQILKQIFDQKSQAGTLSGVAFSAPGVVDDKKGEIRGVSAVPYIHHFPIKKELETLFGVPVSMENDANCAALAEVWQGAAKDVSDSIFFVIGTGIGGAVIIDRKLFKGRNLFGGEFGYMALNESSSLSDLGSSVKIVKKYNLINRTQIDGKELFERAEKEDPLAIQLVEQFYAAIARGIYNLLVCFDSGRVVLGGGVSKNERLLPNIQRHLTRILLEHAVTDMDYELVTCKFGNDANLIGAVYHFMENNA</sequence>
<dbReference type="InterPro" id="IPR043129">
    <property type="entry name" value="ATPase_NBD"/>
</dbReference>
<dbReference type="AlphaFoldDB" id="A0A200ITL7"/>
<evidence type="ECO:0000313" key="3">
    <source>
        <dbReference type="EMBL" id="WYJ94895.1"/>
    </source>
</evidence>
<gene>
    <name evidence="3" type="ORF">A5889_002437</name>
    <name evidence="2" type="ORF">A5889_003118</name>
</gene>
<dbReference type="Proteomes" id="UP000196151">
    <property type="component" value="Chromosome"/>
</dbReference>
<reference evidence="2" key="1">
    <citation type="submission" date="2017-05" db="EMBL/GenBank/DDBJ databases">
        <title>The Genome Sequence of Enterococcus sp. 9D6_DIV0238.</title>
        <authorList>
            <consortium name="The Broad Institute Genomics Platform"/>
            <consortium name="The Broad Institute Genomic Center for Infectious Diseases"/>
            <person name="Earl A."/>
            <person name="Manson A."/>
            <person name="Schwartman J."/>
            <person name="Gilmore M."/>
            <person name="Abouelleil A."/>
            <person name="Cao P."/>
            <person name="Chapman S."/>
            <person name="Cusick C."/>
            <person name="Shea T."/>
            <person name="Young S."/>
            <person name="Neafsey D."/>
            <person name="Nusbaum C."/>
            <person name="Birren B."/>
        </authorList>
    </citation>
    <scope>NUCLEOTIDE SEQUENCE [LARGE SCALE GENOMIC DNA]</scope>
    <source>
        <strain evidence="2">9D6_DIV0238</strain>
    </source>
</reference>